<feature type="region of interest" description="Disordered" evidence="6">
    <location>
        <begin position="1110"/>
        <end position="1131"/>
    </location>
</feature>
<protein>
    <recommendedName>
        <fullName evidence="9">Sister chromatid cohesion protein PDS5</fullName>
    </recommendedName>
</protein>
<keyword evidence="8" id="KW-1185">Reference proteome</keyword>
<evidence type="ECO:0000256" key="1">
    <source>
        <dbReference type="ARBA" id="ARBA00004123"/>
    </source>
</evidence>
<dbReference type="GO" id="GO:0051301">
    <property type="term" value="P:cell division"/>
    <property type="evidence" value="ECO:0007669"/>
    <property type="project" value="UniProtKB-KW"/>
</dbReference>
<evidence type="ECO:0000313" key="8">
    <source>
        <dbReference type="Proteomes" id="UP001306508"/>
    </source>
</evidence>
<dbReference type="GO" id="GO:0006281">
    <property type="term" value="P:DNA repair"/>
    <property type="evidence" value="ECO:0007669"/>
    <property type="project" value="TreeGrafter"/>
</dbReference>
<keyword evidence="4" id="KW-0539">Nucleus</keyword>
<keyword evidence="3" id="KW-0498">Mitosis</keyword>
<dbReference type="GO" id="GO:0005634">
    <property type="term" value="C:nucleus"/>
    <property type="evidence" value="ECO:0007669"/>
    <property type="project" value="UniProtKB-SubCell"/>
</dbReference>
<accession>A0AAN8A9G9</accession>
<evidence type="ECO:0000256" key="2">
    <source>
        <dbReference type="ARBA" id="ARBA00022618"/>
    </source>
</evidence>
<name>A0AAN8A9G9_9SACH</name>
<dbReference type="PANTHER" id="PTHR12663:SF0">
    <property type="entry name" value="PRECOCIOUS DISSOCIATION OF SISTERS 5, ISOFORM A"/>
    <property type="match status" value="1"/>
</dbReference>
<dbReference type="PANTHER" id="PTHR12663">
    <property type="entry name" value="ANDROGEN INDUCED INHIBITOR OF PROLIFERATION AS3 / PDS5-RELATED"/>
    <property type="match status" value="1"/>
</dbReference>
<dbReference type="Gene3D" id="1.25.10.10">
    <property type="entry name" value="Leucine-rich Repeat Variant"/>
    <property type="match status" value="1"/>
</dbReference>
<feature type="compositionally biased region" description="Basic and acidic residues" evidence="6">
    <location>
        <begin position="1121"/>
        <end position="1131"/>
    </location>
</feature>
<comment type="caution">
    <text evidence="7">The sequence shown here is derived from an EMBL/GenBank/DDBJ whole genome shotgun (WGS) entry which is preliminary data.</text>
</comment>
<dbReference type="Proteomes" id="UP001306508">
    <property type="component" value="Unassembled WGS sequence"/>
</dbReference>
<dbReference type="InterPro" id="IPR016024">
    <property type="entry name" value="ARM-type_fold"/>
</dbReference>
<dbReference type="CDD" id="cd19953">
    <property type="entry name" value="PDS5"/>
    <property type="match status" value="1"/>
</dbReference>
<evidence type="ECO:0000313" key="7">
    <source>
        <dbReference type="EMBL" id="KAK5781976.1"/>
    </source>
</evidence>
<dbReference type="InterPro" id="IPR039776">
    <property type="entry name" value="Pds5"/>
</dbReference>
<organism evidence="7 8">
    <name type="scientific">Arxiozyma heterogenica</name>
    <dbReference type="NCBI Taxonomy" id="278026"/>
    <lineage>
        <taxon>Eukaryota</taxon>
        <taxon>Fungi</taxon>
        <taxon>Dikarya</taxon>
        <taxon>Ascomycota</taxon>
        <taxon>Saccharomycotina</taxon>
        <taxon>Saccharomycetes</taxon>
        <taxon>Saccharomycetales</taxon>
        <taxon>Saccharomycetaceae</taxon>
        <taxon>Arxiozyma</taxon>
    </lineage>
</organism>
<reference evidence="8" key="1">
    <citation type="submission" date="2023-07" db="EMBL/GenBank/DDBJ databases">
        <title>A draft genome of Kazachstania heterogenica Y-27499.</title>
        <authorList>
            <person name="Donic C."/>
            <person name="Kralova J.S."/>
            <person name="Fidel L."/>
            <person name="Ben-Dor S."/>
            <person name="Jung S."/>
        </authorList>
    </citation>
    <scope>NUCLEOTIDE SEQUENCE [LARGE SCALE GENOMIC DNA]</scope>
    <source>
        <strain evidence="8">Y27499</strain>
    </source>
</reference>
<comment type="subcellular location">
    <subcellularLocation>
        <location evidence="1">Nucleus</location>
    </subcellularLocation>
</comment>
<dbReference type="SUPFAM" id="SSF48371">
    <property type="entry name" value="ARM repeat"/>
    <property type="match status" value="2"/>
</dbReference>
<proteinExistence type="predicted"/>
<dbReference type="GO" id="GO:0000785">
    <property type="term" value="C:chromatin"/>
    <property type="evidence" value="ECO:0007669"/>
    <property type="project" value="TreeGrafter"/>
</dbReference>
<evidence type="ECO:0000256" key="3">
    <source>
        <dbReference type="ARBA" id="ARBA00022776"/>
    </source>
</evidence>
<gene>
    <name evidence="7" type="ORF">RI543_000630</name>
</gene>
<evidence type="ECO:0000256" key="4">
    <source>
        <dbReference type="ARBA" id="ARBA00023242"/>
    </source>
</evidence>
<dbReference type="Pfam" id="PF20168">
    <property type="entry name" value="PDS5"/>
    <property type="match status" value="1"/>
</dbReference>
<evidence type="ECO:0000256" key="5">
    <source>
        <dbReference type="ARBA" id="ARBA00023306"/>
    </source>
</evidence>
<dbReference type="InterPro" id="IPR011989">
    <property type="entry name" value="ARM-like"/>
</dbReference>
<feature type="region of interest" description="Disordered" evidence="6">
    <location>
        <begin position="1249"/>
        <end position="1271"/>
    </location>
</feature>
<feature type="compositionally biased region" description="Acidic residues" evidence="6">
    <location>
        <begin position="1110"/>
        <end position="1120"/>
    </location>
</feature>
<keyword evidence="2" id="KW-0132">Cell division</keyword>
<keyword evidence="5" id="KW-0131">Cell cycle</keyword>
<evidence type="ECO:0000256" key="6">
    <source>
        <dbReference type="SAM" id="MobiDB-lite"/>
    </source>
</evidence>
<dbReference type="EMBL" id="JAWIZZ010000023">
    <property type="protein sequence ID" value="KAK5781976.1"/>
    <property type="molecule type" value="Genomic_DNA"/>
</dbReference>
<dbReference type="GO" id="GO:0007064">
    <property type="term" value="P:mitotic sister chromatid cohesion"/>
    <property type="evidence" value="ECO:0007669"/>
    <property type="project" value="InterPro"/>
</dbReference>
<sequence>MSSMNGKIKLKFNKSIISTADNIIPTNELSNRLSDLHEELSTISQENIDLISLDKYSKDLINRKLLRHKDDGIRAFVSCCLSDILRLYAPNAPYTDVQLTDIFKLFLAQFEMLGESDNPYIIQQTYLITKILEYRSIVLLADLPSSNKLLEEIFEIFYDDRKLFPSKLYSVIGSLLGELLSEFDSVPINVLRLIFNKFLTYNPNDIPKGLGTISNTGYELSLILCNSYSNRISRQLTRYYSEILYQVTKDDEFDNSATSMTYTSNEKIIKTITKLHRLVIRLWETTPELISAIIGYIQHELSSPHDDIRKAATKLVGQLISIHPNNISFLPTYQEVFDAWILKITDISSEVRMQWVDTLPQIISSGNNVSEELSKGLNKTLIDSDVQVRKSSVQVFEKVPVQQIWQNINEVSVYSSLLYLTREKNKEIRELAIMISGKLYSASIESIDRTPDNNDIWEVVDTIPSILLNLYYINNKHINEEVDRIMFEYILPLQTDDKKRVERLYTVLSNCDNKSFTAFSAFNKRQIQMSLALSKYVQFCEMLNQQDKKKNLVHNSTDNNFDLEIRIKFNKTLEWLSNSLSAKMKALESLKLIKEFNDSRIFFLIKSCIANDTSITTIKNSMKELMIKLEDPGLFRKYDIPSVSTILPKDLALQIKILLFRAAPLIYNTSNINIFLNDSELSDNKNKELRRRLLDDIANVNPTSFKDQVVKLRELVNSFDIKTIGNNERTVQLSDTLKTLYKIVKVLKDDVDFDNNFFMNKLKELVIEGTIPVTKYATKILAYSKDSNELLNNIKNSILPLNIKQDKNFASHISALMEILRFHPQILDENSTEIVTYVIKEVLLANQVTGNIEEYETDWIDDNSLIITENNKLKPLNDKIFTLKLLTNKLRSIAPDVHKNDLSRNFAERNLKLFFYIIASGGELISEQNKENYPTPDIFQTKLRCYAGLQILKLAKVANMSDFITASDIIKLINLVEDECLPVRTQFLETLKTYISDELISIKFLPLIFFTAYEPNSNLKSITKTWINYTVGKSSFRKGTFFERALPRLIHAVSHHPDIIEGLNGDEKEYLAALKTSLDYLIFYFDSIASQENFSLLYYLSERVKNYQDNIEDEEEEEEEESRKENRDENEELTIKKTNNERMYIVGELAQLILLELKNRCGWQHIAYPSKLNLPNDLFKPFNTVEEAQASFKTYIPDKYLVNIKSTIKLKTNKIIHTSQTQRQKAQKRLLDNEYSNDNLTDAQRIKRSRIERKQKKRDTNSDAEDSEAPYVLPEGKIVYNNVRKKSLRQRKVINYNEDDD</sequence>
<evidence type="ECO:0008006" key="9">
    <source>
        <dbReference type="Google" id="ProtNLM"/>
    </source>
</evidence>